<keyword evidence="1" id="KW-1133">Transmembrane helix</keyword>
<feature type="transmembrane region" description="Helical" evidence="1">
    <location>
        <begin position="138"/>
        <end position="156"/>
    </location>
</feature>
<dbReference type="OrthoDB" id="1779993at2"/>
<keyword evidence="3" id="KW-1185">Reference proteome</keyword>
<keyword evidence="1" id="KW-0472">Membrane</keyword>
<dbReference type="AlphaFoldDB" id="A0A0V8QDM7"/>
<protein>
    <recommendedName>
        <fullName evidence="4">DUF1700 domain-containing protein</fullName>
    </recommendedName>
</protein>
<dbReference type="Pfam" id="PF22564">
    <property type="entry name" value="HAAS"/>
    <property type="match status" value="1"/>
</dbReference>
<feature type="transmembrane region" description="Helical" evidence="1">
    <location>
        <begin position="111"/>
        <end position="132"/>
    </location>
</feature>
<evidence type="ECO:0000313" key="3">
    <source>
        <dbReference type="Proteomes" id="UP000054874"/>
    </source>
</evidence>
<gene>
    <name evidence="2" type="ORF">ASU35_14035</name>
</gene>
<accession>A0A0V8QDM7</accession>
<evidence type="ECO:0008006" key="4">
    <source>
        <dbReference type="Google" id="ProtNLM"/>
    </source>
</evidence>
<dbReference type="Proteomes" id="UP000054874">
    <property type="component" value="Unassembled WGS sequence"/>
</dbReference>
<keyword evidence="1" id="KW-0812">Transmembrane</keyword>
<dbReference type="EMBL" id="LNAM01000184">
    <property type="protein sequence ID" value="KSV58153.1"/>
    <property type="molecule type" value="Genomic_DNA"/>
</dbReference>
<reference evidence="2 3" key="1">
    <citation type="submission" date="2015-11" db="EMBL/GenBank/DDBJ databases">
        <title>Butyribacter intestini gen. nov., sp. nov., a butyric acid-producing bacterium of the family Lachnospiraceae isolated from the human faeces.</title>
        <authorList>
            <person name="Zou Y."/>
            <person name="Xue W."/>
            <person name="Luo G."/>
            <person name="Lv M."/>
        </authorList>
    </citation>
    <scope>NUCLEOTIDE SEQUENCE [LARGE SCALE GENOMIC DNA]</scope>
    <source>
        <strain evidence="2 3">ACET-33324</strain>
    </source>
</reference>
<proteinExistence type="predicted"/>
<name>A0A0V8QDM7_9FIRM</name>
<evidence type="ECO:0000256" key="1">
    <source>
        <dbReference type="SAM" id="Phobius"/>
    </source>
</evidence>
<dbReference type="RefSeq" id="WP_058353602.1">
    <property type="nucleotide sequence ID" value="NZ_CABMMD010000184.1"/>
</dbReference>
<sequence length="157" mass="18226">MDRNEFLAVLESALKGEIPDYEIADHIQYYDSYIRENNGKTEDQKLAELGDPRLIARTIMDARMSREGQGSYQENYRQAQYDEETERRESGQTNVHYRTYTWDGLTWYQKLLALLILLLVIVVVIAVAGLGIQIFFSVVLPVLVVVFVIRVIISFFR</sequence>
<dbReference type="STRING" id="290052.ASU35_14035"/>
<comment type="caution">
    <text evidence="2">The sequence shown here is derived from an EMBL/GenBank/DDBJ whole genome shotgun (WGS) entry which is preliminary data.</text>
</comment>
<organism evidence="2 3">
    <name type="scientific">Acetivibrio ethanolgignens</name>
    <dbReference type="NCBI Taxonomy" id="290052"/>
    <lineage>
        <taxon>Bacteria</taxon>
        <taxon>Bacillati</taxon>
        <taxon>Bacillota</taxon>
        <taxon>Clostridia</taxon>
        <taxon>Eubacteriales</taxon>
        <taxon>Oscillospiraceae</taxon>
        <taxon>Acetivibrio</taxon>
    </lineage>
</organism>
<evidence type="ECO:0000313" key="2">
    <source>
        <dbReference type="EMBL" id="KSV58153.1"/>
    </source>
</evidence>